<dbReference type="GO" id="GO:0071555">
    <property type="term" value="P:cell wall organization"/>
    <property type="evidence" value="ECO:0007669"/>
    <property type="project" value="UniProtKB-KW"/>
</dbReference>
<dbReference type="Proteomes" id="UP000886800">
    <property type="component" value="Unassembled WGS sequence"/>
</dbReference>
<proteinExistence type="inferred from homology"/>
<accession>A0A9D2B644</accession>
<evidence type="ECO:0000256" key="3">
    <source>
        <dbReference type="ARBA" id="ARBA00022553"/>
    </source>
</evidence>
<evidence type="ECO:0000256" key="4">
    <source>
        <dbReference type="ARBA" id="ARBA00023316"/>
    </source>
</evidence>
<comment type="pathway">
    <text evidence="5">Cell wall biogenesis; lipoteichoic acid biosynthesis.</text>
</comment>
<dbReference type="GO" id="GO:0070395">
    <property type="term" value="P:lipoteichoic acid biosynthetic process"/>
    <property type="evidence" value="ECO:0007669"/>
    <property type="project" value="UniProtKB-UniRule"/>
</dbReference>
<comment type="similarity">
    <text evidence="5">Belongs to the DltC family.</text>
</comment>
<dbReference type="HAMAP" id="MF_00565">
    <property type="entry name" value="DltC"/>
    <property type="match status" value="1"/>
</dbReference>
<sequence length="77" mass="8168">MEEKVLQILGGLCGAEPGELSPGLDLFEEGLLDSFATVQLLLELEEAFGVSLALEELSREQIATPAKIAALVREAQG</sequence>
<dbReference type="InterPro" id="IPR003230">
    <property type="entry name" value="DltC"/>
</dbReference>
<dbReference type="GO" id="GO:0016874">
    <property type="term" value="F:ligase activity"/>
    <property type="evidence" value="ECO:0007669"/>
    <property type="project" value="UniProtKB-KW"/>
</dbReference>
<dbReference type="InterPro" id="IPR036736">
    <property type="entry name" value="ACP-like_sf"/>
</dbReference>
<dbReference type="InterPro" id="IPR009081">
    <property type="entry name" value="PP-bd_ACP"/>
</dbReference>
<dbReference type="Pfam" id="PF00550">
    <property type="entry name" value="PP-binding"/>
    <property type="match status" value="1"/>
</dbReference>
<dbReference type="Gene3D" id="1.10.1200.10">
    <property type="entry name" value="ACP-like"/>
    <property type="match status" value="1"/>
</dbReference>
<evidence type="ECO:0000256" key="5">
    <source>
        <dbReference type="HAMAP-Rule" id="MF_00565"/>
    </source>
</evidence>
<dbReference type="PROSITE" id="PS50075">
    <property type="entry name" value="CARRIER"/>
    <property type="match status" value="1"/>
</dbReference>
<comment type="function">
    <text evidence="5">Carrier protein involved in the D-alanylation of lipoteichoic acid (LTA). The loading of thioester-linked D-alanine onto DltC is catalyzed by D-alanine--D-alanyl carrier protein ligase DltA. The DltC-carried D-alanyl group is further transferred to cell membrane phosphatidylglycerol (PG) by forming an ester bond, probably catalyzed by DltD. D-alanylation of LTA plays an important role in modulating the properties of the cell wall in Gram-positive bacteria, influencing the net charge of the cell wall.</text>
</comment>
<reference evidence="7" key="2">
    <citation type="submission" date="2021-04" db="EMBL/GenBank/DDBJ databases">
        <authorList>
            <person name="Gilroy R."/>
        </authorList>
    </citation>
    <scope>NUCLEOTIDE SEQUENCE</scope>
    <source>
        <strain evidence="7">CHK188-5543</strain>
    </source>
</reference>
<evidence type="ECO:0000313" key="8">
    <source>
        <dbReference type="Proteomes" id="UP000886800"/>
    </source>
</evidence>
<keyword evidence="7" id="KW-0436">Ligase</keyword>
<comment type="PTM">
    <text evidence="5">4'-phosphopantetheine is transferred from CoA to a specific serine of apo-DCP.</text>
</comment>
<feature type="modified residue" description="O-(pantetheine 4'-phosphoryl)serine" evidence="5">
    <location>
        <position position="34"/>
    </location>
</feature>
<dbReference type="GO" id="GO:0036370">
    <property type="term" value="F:D-alanyl carrier activity"/>
    <property type="evidence" value="ECO:0007669"/>
    <property type="project" value="UniProtKB-UniRule"/>
</dbReference>
<comment type="subcellular location">
    <subcellularLocation>
        <location evidence="5">Cytoplasm</location>
    </subcellularLocation>
</comment>
<evidence type="ECO:0000313" key="7">
    <source>
        <dbReference type="EMBL" id="HIX64720.1"/>
    </source>
</evidence>
<gene>
    <name evidence="5 7" type="primary">dltC</name>
    <name evidence="7" type="ORF">H9736_00575</name>
</gene>
<dbReference type="AlphaFoldDB" id="A0A9D2B644"/>
<keyword evidence="1 5" id="KW-0596">Phosphopantetheine</keyword>
<dbReference type="GO" id="GO:0005737">
    <property type="term" value="C:cytoplasm"/>
    <property type="evidence" value="ECO:0007669"/>
    <property type="project" value="UniProtKB-SubCell"/>
</dbReference>
<evidence type="ECO:0000256" key="1">
    <source>
        <dbReference type="ARBA" id="ARBA00022450"/>
    </source>
</evidence>
<evidence type="ECO:0000259" key="6">
    <source>
        <dbReference type="PROSITE" id="PS50075"/>
    </source>
</evidence>
<organism evidence="7 8">
    <name type="scientific">Candidatus Anaerotruncus excrementipullorum</name>
    <dbReference type="NCBI Taxonomy" id="2838465"/>
    <lineage>
        <taxon>Bacteria</taxon>
        <taxon>Bacillati</taxon>
        <taxon>Bacillota</taxon>
        <taxon>Clostridia</taxon>
        <taxon>Eubacteriales</taxon>
        <taxon>Oscillospiraceae</taxon>
        <taxon>Anaerotruncus</taxon>
    </lineage>
</organism>
<dbReference type="EMBL" id="DXES01000011">
    <property type="protein sequence ID" value="HIX64720.1"/>
    <property type="molecule type" value="Genomic_DNA"/>
</dbReference>
<keyword evidence="4 5" id="KW-0961">Cell wall biogenesis/degradation</keyword>
<evidence type="ECO:0000256" key="2">
    <source>
        <dbReference type="ARBA" id="ARBA00022490"/>
    </source>
</evidence>
<feature type="domain" description="Carrier" evidence="6">
    <location>
        <begin position="1"/>
        <end position="76"/>
    </location>
</feature>
<comment type="caution">
    <text evidence="7">The sequence shown here is derived from an EMBL/GenBank/DDBJ whole genome shotgun (WGS) entry which is preliminary data.</text>
</comment>
<name>A0A9D2B644_9FIRM</name>
<protein>
    <recommendedName>
        <fullName evidence="5">D-alanyl carrier protein</fullName>
        <shortName evidence="5">DCP</shortName>
    </recommendedName>
    <alternativeName>
        <fullName evidence="5">D-alanine--poly(phosphoribitol) ligase subunit 2</fullName>
    </alternativeName>
</protein>
<keyword evidence="2 5" id="KW-0963">Cytoplasm</keyword>
<reference evidence="7" key="1">
    <citation type="journal article" date="2021" name="PeerJ">
        <title>Extensive microbial diversity within the chicken gut microbiome revealed by metagenomics and culture.</title>
        <authorList>
            <person name="Gilroy R."/>
            <person name="Ravi A."/>
            <person name="Getino M."/>
            <person name="Pursley I."/>
            <person name="Horton D.L."/>
            <person name="Alikhan N.F."/>
            <person name="Baker D."/>
            <person name="Gharbi K."/>
            <person name="Hall N."/>
            <person name="Watson M."/>
            <person name="Adriaenssens E.M."/>
            <person name="Foster-Nyarko E."/>
            <person name="Jarju S."/>
            <person name="Secka A."/>
            <person name="Antonio M."/>
            <person name="Oren A."/>
            <person name="Chaudhuri R.R."/>
            <person name="La Ragione R."/>
            <person name="Hildebrand F."/>
            <person name="Pallen M.J."/>
        </authorList>
    </citation>
    <scope>NUCLEOTIDE SEQUENCE</scope>
    <source>
        <strain evidence="7">CHK188-5543</strain>
    </source>
</reference>
<dbReference type="SUPFAM" id="SSF47336">
    <property type="entry name" value="ACP-like"/>
    <property type="match status" value="1"/>
</dbReference>
<keyword evidence="3 5" id="KW-0597">Phosphoprotein</keyword>
<dbReference type="NCBIfam" id="TIGR01688">
    <property type="entry name" value="dltC"/>
    <property type="match status" value="1"/>
</dbReference>